<dbReference type="RefSeq" id="WP_007958559.1">
    <property type="nucleotide sequence ID" value="NZ_CP010978.1"/>
</dbReference>
<dbReference type="OrthoDB" id="1684823at2"/>
<sequence>MAENHIDKWAEINKFVQKLSDEDRLKLFQELKRSGLVENPIQYTETHLEGGIEEYRDKGENLLSKNLNGRWT</sequence>
<evidence type="ECO:0000313" key="2">
    <source>
        <dbReference type="Proteomes" id="UP000005361"/>
    </source>
</evidence>
<reference evidence="1 2" key="1">
    <citation type="journal article" date="2015" name="Genome Announc.">
        <title>Complete Genome Sequence of Pelosinus fermentans JBW45, a Member of a Remarkably Competitive Group of Negativicutes in the Firmicutes Phylum.</title>
        <authorList>
            <person name="De Leon K.B."/>
            <person name="Utturkar S.M."/>
            <person name="Camilleri L.B."/>
            <person name="Elias D.A."/>
            <person name="Arkin A.P."/>
            <person name="Fields M.W."/>
            <person name="Brown S.D."/>
            <person name="Wall J.D."/>
        </authorList>
    </citation>
    <scope>NUCLEOTIDE SEQUENCE [LARGE SCALE GENOMIC DNA]</scope>
    <source>
        <strain evidence="1 2">JBW45</strain>
    </source>
</reference>
<dbReference type="HOGENOM" id="CLU_201877_0_0_9"/>
<dbReference type="Proteomes" id="UP000005361">
    <property type="component" value="Chromosome"/>
</dbReference>
<dbReference type="AlphaFoldDB" id="I8TV21"/>
<proteinExistence type="predicted"/>
<dbReference type="KEGG" id="pft:JBW_00399"/>
<accession>I8TV21</accession>
<reference evidence="2" key="2">
    <citation type="submission" date="2015-02" db="EMBL/GenBank/DDBJ databases">
        <title>Complete Genome Sequence of Pelosinus fermentans JBW45.</title>
        <authorList>
            <person name="De Leon K.B."/>
            <person name="Utturkar S.M."/>
            <person name="Camilleri L.B."/>
            <person name="Arkin A.P."/>
            <person name="Fields M.W."/>
            <person name="Brown S.D."/>
            <person name="Wall J.D."/>
        </authorList>
    </citation>
    <scope>NUCLEOTIDE SEQUENCE [LARGE SCALE GENOMIC DNA]</scope>
    <source>
        <strain evidence="2">JBW45</strain>
    </source>
</reference>
<organism evidence="1 2">
    <name type="scientific">Pelosinus fermentans JBW45</name>
    <dbReference type="NCBI Taxonomy" id="1192197"/>
    <lineage>
        <taxon>Bacteria</taxon>
        <taxon>Bacillati</taxon>
        <taxon>Bacillota</taxon>
        <taxon>Negativicutes</taxon>
        <taxon>Selenomonadales</taxon>
        <taxon>Sporomusaceae</taxon>
        <taxon>Pelosinus</taxon>
    </lineage>
</organism>
<protein>
    <submittedName>
        <fullName evidence="1">Uncharacterized protein</fullName>
    </submittedName>
</protein>
<gene>
    <name evidence="1" type="ORF">JBW_00399</name>
</gene>
<name>I8TV21_9FIRM</name>
<evidence type="ECO:0000313" key="1">
    <source>
        <dbReference type="EMBL" id="AJQ25751.1"/>
    </source>
</evidence>
<dbReference type="EMBL" id="CP010978">
    <property type="protein sequence ID" value="AJQ25751.1"/>
    <property type="molecule type" value="Genomic_DNA"/>
</dbReference>